<dbReference type="EMBL" id="BMOR01000037">
    <property type="protein sequence ID" value="GGN47183.1"/>
    <property type="molecule type" value="Genomic_DNA"/>
</dbReference>
<evidence type="ECO:0000313" key="3">
    <source>
        <dbReference type="EMBL" id="GGN47183.1"/>
    </source>
</evidence>
<dbReference type="Proteomes" id="UP000645517">
    <property type="component" value="Unassembled WGS sequence"/>
</dbReference>
<evidence type="ECO:0000313" key="4">
    <source>
        <dbReference type="Proteomes" id="UP000645517"/>
    </source>
</evidence>
<feature type="modified residue" description="4-aspartylphosphate" evidence="1">
    <location>
        <position position="43"/>
    </location>
</feature>
<dbReference type="Gene3D" id="3.40.50.2300">
    <property type="match status" value="1"/>
</dbReference>
<evidence type="ECO:0000259" key="2">
    <source>
        <dbReference type="PROSITE" id="PS50110"/>
    </source>
</evidence>
<feature type="domain" description="Response regulatory" evidence="2">
    <location>
        <begin position="1"/>
        <end position="110"/>
    </location>
</feature>
<protein>
    <recommendedName>
        <fullName evidence="2">Response regulatory domain-containing protein</fullName>
    </recommendedName>
</protein>
<sequence length="122" mass="13535">MELLLLEELLAQPAVDLVTFTDAAAAWTWLQQQPAPPHLTLLDLHLTGLDALTLLRWIRAQPIYNDMAVVLRSGLVSAEELRIIYEVGGNAIVDKQLFLTESGAQLQAIMTTYRRLRDAAGP</sequence>
<reference evidence="4" key="1">
    <citation type="journal article" date="2019" name="Int. J. Syst. Evol. Microbiol.">
        <title>The Global Catalogue of Microorganisms (GCM) 10K type strain sequencing project: providing services to taxonomists for standard genome sequencing and annotation.</title>
        <authorList>
            <consortium name="The Broad Institute Genomics Platform"/>
            <consortium name="The Broad Institute Genome Sequencing Center for Infectious Disease"/>
            <person name="Wu L."/>
            <person name="Ma J."/>
        </authorList>
    </citation>
    <scope>NUCLEOTIDE SEQUENCE [LARGE SCALE GENOMIC DNA]</scope>
    <source>
        <strain evidence="4">JCM 16918</strain>
    </source>
</reference>
<organism evidence="3 4">
    <name type="scientific">Deinococcus daejeonensis</name>
    <dbReference type="NCBI Taxonomy" id="1007098"/>
    <lineage>
        <taxon>Bacteria</taxon>
        <taxon>Thermotogati</taxon>
        <taxon>Deinococcota</taxon>
        <taxon>Deinococci</taxon>
        <taxon>Deinococcales</taxon>
        <taxon>Deinococcaceae</taxon>
        <taxon>Deinococcus</taxon>
    </lineage>
</organism>
<accession>A0ABQ2JGQ7</accession>
<name>A0ABQ2JGQ7_9DEIO</name>
<dbReference type="SUPFAM" id="SSF52172">
    <property type="entry name" value="CheY-like"/>
    <property type="match status" value="1"/>
</dbReference>
<dbReference type="PROSITE" id="PS50110">
    <property type="entry name" value="RESPONSE_REGULATORY"/>
    <property type="match status" value="1"/>
</dbReference>
<dbReference type="InterPro" id="IPR011006">
    <property type="entry name" value="CheY-like_superfamily"/>
</dbReference>
<proteinExistence type="predicted"/>
<dbReference type="InterPro" id="IPR001789">
    <property type="entry name" value="Sig_transdc_resp-reg_receiver"/>
</dbReference>
<keyword evidence="4" id="KW-1185">Reference proteome</keyword>
<gene>
    <name evidence="3" type="ORF">GCM10010842_38460</name>
</gene>
<dbReference type="Pfam" id="PF00072">
    <property type="entry name" value="Response_reg"/>
    <property type="match status" value="1"/>
</dbReference>
<keyword evidence="1" id="KW-0597">Phosphoprotein</keyword>
<evidence type="ECO:0000256" key="1">
    <source>
        <dbReference type="PROSITE-ProRule" id="PRU00169"/>
    </source>
</evidence>
<comment type="caution">
    <text evidence="3">The sequence shown here is derived from an EMBL/GenBank/DDBJ whole genome shotgun (WGS) entry which is preliminary data.</text>
</comment>